<dbReference type="FunFam" id="3.40.50.150:FF:000009">
    <property type="entry name" value="23S rRNA (Uracil(1939)-C(5))-methyltransferase RlmD"/>
    <property type="match status" value="1"/>
</dbReference>
<dbReference type="PROSITE" id="PS01231">
    <property type="entry name" value="TRMA_2"/>
    <property type="match status" value="1"/>
</dbReference>
<dbReference type="AlphaFoldDB" id="A0A1E5IJN2"/>
<dbReference type="Gene3D" id="2.40.50.140">
    <property type="entry name" value="Nucleic acid-binding proteins"/>
    <property type="match status" value="1"/>
</dbReference>
<dbReference type="Gene3D" id="3.40.50.150">
    <property type="entry name" value="Vaccinia Virus protein VP39"/>
    <property type="match status" value="1"/>
</dbReference>
<keyword evidence="2 4" id="KW-0808">Transferase</keyword>
<dbReference type="InterPro" id="IPR029063">
    <property type="entry name" value="SAM-dependent_MTases_sf"/>
</dbReference>
<evidence type="ECO:0000256" key="3">
    <source>
        <dbReference type="ARBA" id="ARBA00022691"/>
    </source>
</evidence>
<dbReference type="PROSITE" id="PS01230">
    <property type="entry name" value="TRMA_1"/>
    <property type="match status" value="1"/>
</dbReference>
<gene>
    <name evidence="6" type="ORF">ATZ36_01480</name>
</gene>
<organism evidence="6 7">
    <name type="scientific">Endomicrobium trichonymphae</name>
    <dbReference type="NCBI Taxonomy" id="1408204"/>
    <lineage>
        <taxon>Bacteria</taxon>
        <taxon>Pseudomonadati</taxon>
        <taxon>Elusimicrobiota</taxon>
        <taxon>Endomicrobiia</taxon>
        <taxon>Endomicrobiales</taxon>
        <taxon>Endomicrobiaceae</taxon>
        <taxon>Candidatus Endomicrobiellum</taxon>
    </lineage>
</organism>
<dbReference type="SUPFAM" id="SSF53335">
    <property type="entry name" value="S-adenosyl-L-methionine-dependent methyltransferases"/>
    <property type="match status" value="1"/>
</dbReference>
<dbReference type="EMBL" id="LNVX01000448">
    <property type="protein sequence ID" value="OEG70168.1"/>
    <property type="molecule type" value="Genomic_DNA"/>
</dbReference>
<feature type="active site" evidence="5">
    <location>
        <position position="406"/>
    </location>
</feature>
<accession>A0A1E5IJN2</accession>
<feature type="binding site" evidence="4">
    <location>
        <position position="334"/>
    </location>
    <ligand>
        <name>S-adenosyl-L-methionine</name>
        <dbReference type="ChEBI" id="CHEBI:59789"/>
    </ligand>
</feature>
<evidence type="ECO:0000256" key="1">
    <source>
        <dbReference type="ARBA" id="ARBA00022603"/>
    </source>
</evidence>
<proteinExistence type="inferred from homology"/>
<evidence type="ECO:0000313" key="6">
    <source>
        <dbReference type="EMBL" id="OEG70168.1"/>
    </source>
</evidence>
<dbReference type="InterPro" id="IPR030391">
    <property type="entry name" value="MeTrfase_TrmA_CS"/>
</dbReference>
<feature type="active site" description="Nucleophile" evidence="4">
    <location>
        <position position="406"/>
    </location>
</feature>
<dbReference type="Pfam" id="PF05958">
    <property type="entry name" value="tRNA_U5-meth_tr"/>
    <property type="match status" value="1"/>
</dbReference>
<dbReference type="PANTHER" id="PTHR11061:SF30">
    <property type="entry name" value="TRNA (URACIL(54)-C(5))-METHYLTRANSFERASE"/>
    <property type="match status" value="1"/>
</dbReference>
<feature type="binding site" evidence="4">
    <location>
        <position position="379"/>
    </location>
    <ligand>
        <name>S-adenosyl-L-methionine</name>
        <dbReference type="ChEBI" id="CHEBI:59789"/>
    </ligand>
</feature>
<keyword evidence="7" id="KW-1185">Reference proteome</keyword>
<dbReference type="PROSITE" id="PS51687">
    <property type="entry name" value="SAM_MT_RNA_M5U"/>
    <property type="match status" value="1"/>
</dbReference>
<evidence type="ECO:0000256" key="4">
    <source>
        <dbReference type="PROSITE-ProRule" id="PRU01024"/>
    </source>
</evidence>
<keyword evidence="1 4" id="KW-0489">Methyltransferase</keyword>
<feature type="binding site" evidence="4">
    <location>
        <position position="284"/>
    </location>
    <ligand>
        <name>S-adenosyl-L-methionine</name>
        <dbReference type="ChEBI" id="CHEBI:59789"/>
    </ligand>
</feature>
<feature type="binding site" evidence="4">
    <location>
        <position position="313"/>
    </location>
    <ligand>
        <name>S-adenosyl-L-methionine</name>
        <dbReference type="ChEBI" id="CHEBI:59789"/>
    </ligand>
</feature>
<sequence length="449" mass="50806">MSLRNKIINVRAEKIVFPGRSLCRCSDGIALFTEGLLPGETADVFVIKGKKTFRKALLKNITSKSAERIDPLCPSFGFCGGCSFQNASYENQIKYKQKYISELLSFTGVKISKMLISPQIWYYRNKMEFSFFDNKDIADLGLHCKGMFNRYVSVPPCFISDKDFLQAVETVKRFANKNNFTAYNNKTHEGFFRHLVLRKAGNNNQFLVNVITNAVECKPVFLEPLIKELAEFSCSVYWTSNGRKSDAVLADRLTLMCGKPFITERLNIGGKDYFFDISPFSFFQTNSKATEILYNEILRLLNPSKCSVLLDLYCGIGTIGISIAHNVKKVIGIERIGQAIDNAKENALANNVFNAEFYASDVEDWVKENKNRFDAVVIDPPRSGLTKGIIKFLIESKAKRIIYVSCNPSTLARDLQLITENGKCKIKEITPVDMFPQTYHVETVVLLEL</sequence>
<keyword evidence="3 4" id="KW-0949">S-adenosyl-L-methionine</keyword>
<dbReference type="InterPro" id="IPR010280">
    <property type="entry name" value="U5_MeTrfase_fam"/>
</dbReference>
<dbReference type="NCBIfam" id="TIGR00479">
    <property type="entry name" value="rumA"/>
    <property type="match status" value="1"/>
</dbReference>
<dbReference type="InterPro" id="IPR030390">
    <property type="entry name" value="MeTrfase_TrmA_AS"/>
</dbReference>
<name>A0A1E5IJN2_ENDTX</name>
<dbReference type="CDD" id="cd02440">
    <property type="entry name" value="AdoMet_MTases"/>
    <property type="match status" value="1"/>
</dbReference>
<reference evidence="6 7" key="1">
    <citation type="submission" date="2015-11" db="EMBL/GenBank/DDBJ databases">
        <title>Evidence for parallel genomic evolution in an endosymbiosis of termite gut flagellates.</title>
        <authorList>
            <person name="Zheng H."/>
        </authorList>
    </citation>
    <scope>NUCLEOTIDE SEQUENCE [LARGE SCALE GENOMIC DNA]</scope>
    <source>
        <strain evidence="6 7">CET450</strain>
    </source>
</reference>
<dbReference type="GO" id="GO:0070475">
    <property type="term" value="P:rRNA base methylation"/>
    <property type="evidence" value="ECO:0007669"/>
    <property type="project" value="TreeGrafter"/>
</dbReference>
<evidence type="ECO:0000313" key="7">
    <source>
        <dbReference type="Proteomes" id="UP000095237"/>
    </source>
</evidence>
<evidence type="ECO:0008006" key="8">
    <source>
        <dbReference type="Google" id="ProtNLM"/>
    </source>
</evidence>
<dbReference type="Proteomes" id="UP000095237">
    <property type="component" value="Unassembled WGS sequence"/>
</dbReference>
<dbReference type="PANTHER" id="PTHR11061">
    <property type="entry name" value="RNA M5U METHYLTRANSFERASE"/>
    <property type="match status" value="1"/>
</dbReference>
<evidence type="ECO:0000256" key="2">
    <source>
        <dbReference type="ARBA" id="ARBA00022679"/>
    </source>
</evidence>
<comment type="caution">
    <text evidence="6">The sequence shown here is derived from an EMBL/GenBank/DDBJ whole genome shotgun (WGS) entry which is preliminary data.</text>
</comment>
<dbReference type="InterPro" id="IPR012340">
    <property type="entry name" value="NA-bd_OB-fold"/>
</dbReference>
<dbReference type="GO" id="GO:0070041">
    <property type="term" value="F:rRNA (uridine-C5-)-methyltransferase activity"/>
    <property type="evidence" value="ECO:0007669"/>
    <property type="project" value="TreeGrafter"/>
</dbReference>
<protein>
    <recommendedName>
        <fullName evidence="8">23S rRNA (Uracil(1939)-C(5))-methyltransferase RlmD</fullName>
    </recommendedName>
</protein>
<dbReference type="Gene3D" id="2.40.50.1070">
    <property type="match status" value="1"/>
</dbReference>
<comment type="similarity">
    <text evidence="4">Belongs to the class I-like SAM-binding methyltransferase superfamily. RNA M5U methyltransferase family.</text>
</comment>
<evidence type="ECO:0000256" key="5">
    <source>
        <dbReference type="PROSITE-ProRule" id="PRU10015"/>
    </source>
</evidence>